<gene>
    <name evidence="6" type="ORF">PT974_04793</name>
</gene>
<evidence type="ECO:0000313" key="7">
    <source>
        <dbReference type="Proteomes" id="UP001338125"/>
    </source>
</evidence>
<evidence type="ECO:0000259" key="5">
    <source>
        <dbReference type="SMART" id="SM00849"/>
    </source>
</evidence>
<evidence type="ECO:0000313" key="6">
    <source>
        <dbReference type="EMBL" id="KAK5994320.1"/>
    </source>
</evidence>
<dbReference type="Gene3D" id="3.60.15.10">
    <property type="entry name" value="Ribonuclease Z/Hydroxyacylglutathione hydrolase-like"/>
    <property type="match status" value="1"/>
</dbReference>
<dbReference type="InterPro" id="IPR051013">
    <property type="entry name" value="MBL_superfamily_lactonases"/>
</dbReference>
<evidence type="ECO:0000256" key="2">
    <source>
        <dbReference type="ARBA" id="ARBA00022723"/>
    </source>
</evidence>
<keyword evidence="7" id="KW-1185">Reference proteome</keyword>
<evidence type="ECO:0000256" key="3">
    <source>
        <dbReference type="ARBA" id="ARBA00022801"/>
    </source>
</evidence>
<dbReference type="SUPFAM" id="SSF56281">
    <property type="entry name" value="Metallo-hydrolase/oxidoreductase"/>
    <property type="match status" value="1"/>
</dbReference>
<dbReference type="PANTHER" id="PTHR42978:SF5">
    <property type="entry name" value="METALLO-BETA-LACTAMASE DOMAIN-CONTAINING PROTEIN"/>
    <property type="match status" value="1"/>
</dbReference>
<dbReference type="EMBL" id="JAVFKD010000010">
    <property type="protein sequence ID" value="KAK5994320.1"/>
    <property type="molecule type" value="Genomic_DNA"/>
</dbReference>
<sequence>MVLPATLFLQPSAKGHEWLNGTTACFLIENESLKKKAVFDLGLRKDWWNLAPQSSAGFGQITVSINVETDVAEVIQKAGIPLEDINDLFWSHAHLDHIGDTSRFPPSAALNYGKEISALKPGYPDQPGFGLLASDFSGRINNEIDFSKSTFKIGGFSALDFYGDGSFYLLDTPGHAVGHFSALARTTSINTGKDTFVLLGGDVCHFSGMMRPNQSHPFPKSKFPGSALRVEDISNPDALLKRHPRFPAADPVEESRMTPWCFVSSAEHTAHEDPTTAQATLNQLRYAFDEADNVFVALAHDNNLLLKQGGKYVLPVLNESPEGDINGWYEAGWKEQLYWSWLGELGKEDKNGDIESMEPHVTGYWKDGKRYNKAAEILDEVKQQEALKV</sequence>
<dbReference type="Pfam" id="PF00753">
    <property type="entry name" value="Lactamase_B"/>
    <property type="match status" value="1"/>
</dbReference>
<name>A0ABR0SRG8_9HYPO</name>
<keyword evidence="3" id="KW-0378">Hydrolase</keyword>
<dbReference type="CDD" id="cd07730">
    <property type="entry name" value="metallo-hydrolase-like_MBL-fold"/>
    <property type="match status" value="1"/>
</dbReference>
<organism evidence="6 7">
    <name type="scientific">Cladobotryum mycophilum</name>
    <dbReference type="NCBI Taxonomy" id="491253"/>
    <lineage>
        <taxon>Eukaryota</taxon>
        <taxon>Fungi</taxon>
        <taxon>Dikarya</taxon>
        <taxon>Ascomycota</taxon>
        <taxon>Pezizomycotina</taxon>
        <taxon>Sordariomycetes</taxon>
        <taxon>Hypocreomycetidae</taxon>
        <taxon>Hypocreales</taxon>
        <taxon>Hypocreaceae</taxon>
        <taxon>Cladobotryum</taxon>
    </lineage>
</organism>
<proteinExistence type="inferred from homology"/>
<dbReference type="SMART" id="SM00849">
    <property type="entry name" value="Lactamase_B"/>
    <property type="match status" value="1"/>
</dbReference>
<comment type="similarity">
    <text evidence="1">Belongs to the metallo-beta-lactamase superfamily.</text>
</comment>
<keyword evidence="4" id="KW-0862">Zinc</keyword>
<protein>
    <submittedName>
        <fullName evidence="6">Cytochrome P450 monooxygenase mpaDE</fullName>
    </submittedName>
</protein>
<evidence type="ECO:0000256" key="1">
    <source>
        <dbReference type="ARBA" id="ARBA00007749"/>
    </source>
</evidence>
<dbReference type="InterPro" id="IPR001279">
    <property type="entry name" value="Metallo-B-lactamas"/>
</dbReference>
<dbReference type="GO" id="GO:0004497">
    <property type="term" value="F:monooxygenase activity"/>
    <property type="evidence" value="ECO:0007669"/>
    <property type="project" value="UniProtKB-KW"/>
</dbReference>
<dbReference type="InterPro" id="IPR036866">
    <property type="entry name" value="RibonucZ/Hydroxyglut_hydro"/>
</dbReference>
<dbReference type="Proteomes" id="UP001338125">
    <property type="component" value="Unassembled WGS sequence"/>
</dbReference>
<keyword evidence="2" id="KW-0479">Metal-binding</keyword>
<keyword evidence="6" id="KW-0503">Monooxygenase</keyword>
<reference evidence="6 7" key="1">
    <citation type="submission" date="2024-01" db="EMBL/GenBank/DDBJ databases">
        <title>Complete genome of Cladobotryum mycophilum ATHUM6906.</title>
        <authorList>
            <person name="Christinaki A.C."/>
            <person name="Myridakis A.I."/>
            <person name="Kouvelis V.N."/>
        </authorList>
    </citation>
    <scope>NUCLEOTIDE SEQUENCE [LARGE SCALE GENOMIC DNA]</scope>
    <source>
        <strain evidence="6 7">ATHUM6906</strain>
    </source>
</reference>
<accession>A0ABR0SRG8</accession>
<dbReference type="PANTHER" id="PTHR42978">
    <property type="entry name" value="QUORUM-QUENCHING LACTONASE YTNP-RELATED-RELATED"/>
    <property type="match status" value="1"/>
</dbReference>
<keyword evidence="6" id="KW-0560">Oxidoreductase</keyword>
<comment type="caution">
    <text evidence="6">The sequence shown here is derived from an EMBL/GenBank/DDBJ whole genome shotgun (WGS) entry which is preliminary data.</text>
</comment>
<feature type="domain" description="Metallo-beta-lactamase" evidence="5">
    <location>
        <begin position="22"/>
        <end position="243"/>
    </location>
</feature>
<evidence type="ECO:0000256" key="4">
    <source>
        <dbReference type="ARBA" id="ARBA00022833"/>
    </source>
</evidence>